<name>A0ABQ9DUG9_9PASS</name>
<gene>
    <name evidence="2" type="ORF">WISP_01443</name>
</gene>
<feature type="region of interest" description="Disordered" evidence="1">
    <location>
        <begin position="72"/>
        <end position="111"/>
    </location>
</feature>
<protein>
    <submittedName>
        <fullName evidence="2">Uncharacterized protein</fullName>
    </submittedName>
</protein>
<proteinExistence type="predicted"/>
<feature type="compositionally biased region" description="Polar residues" evidence="1">
    <location>
        <begin position="94"/>
        <end position="111"/>
    </location>
</feature>
<comment type="caution">
    <text evidence="2">The sequence shown here is derived from an EMBL/GenBank/DDBJ whole genome shotgun (WGS) entry which is preliminary data.</text>
</comment>
<dbReference type="EMBL" id="WHWB01030749">
    <property type="protein sequence ID" value="KAJ7428258.1"/>
    <property type="molecule type" value="Genomic_DNA"/>
</dbReference>
<evidence type="ECO:0000313" key="2">
    <source>
        <dbReference type="EMBL" id="KAJ7428258.1"/>
    </source>
</evidence>
<dbReference type="Proteomes" id="UP001145742">
    <property type="component" value="Unassembled WGS sequence"/>
</dbReference>
<feature type="compositionally biased region" description="Polar residues" evidence="1">
    <location>
        <begin position="72"/>
        <end position="87"/>
    </location>
</feature>
<organism evidence="2 3">
    <name type="scientific">Willisornis vidua</name>
    <name type="common">Xingu scale-backed antbird</name>
    <dbReference type="NCBI Taxonomy" id="1566151"/>
    <lineage>
        <taxon>Eukaryota</taxon>
        <taxon>Metazoa</taxon>
        <taxon>Chordata</taxon>
        <taxon>Craniata</taxon>
        <taxon>Vertebrata</taxon>
        <taxon>Euteleostomi</taxon>
        <taxon>Archelosauria</taxon>
        <taxon>Archosauria</taxon>
        <taxon>Dinosauria</taxon>
        <taxon>Saurischia</taxon>
        <taxon>Theropoda</taxon>
        <taxon>Coelurosauria</taxon>
        <taxon>Aves</taxon>
        <taxon>Neognathae</taxon>
        <taxon>Neoaves</taxon>
        <taxon>Telluraves</taxon>
        <taxon>Australaves</taxon>
        <taxon>Passeriformes</taxon>
        <taxon>Thamnophilidae</taxon>
        <taxon>Willisornis</taxon>
    </lineage>
</organism>
<evidence type="ECO:0000256" key="1">
    <source>
        <dbReference type="SAM" id="MobiDB-lite"/>
    </source>
</evidence>
<keyword evidence="3" id="KW-1185">Reference proteome</keyword>
<reference evidence="2" key="1">
    <citation type="submission" date="2019-10" db="EMBL/GenBank/DDBJ databases">
        <authorList>
            <person name="Soares A.E.R."/>
            <person name="Aleixo A."/>
            <person name="Schneider P."/>
            <person name="Miyaki C.Y."/>
            <person name="Schneider M.P."/>
            <person name="Mello C."/>
            <person name="Vasconcelos A.T.R."/>
        </authorList>
    </citation>
    <scope>NUCLEOTIDE SEQUENCE</scope>
    <source>
        <tissue evidence="2">Muscle</tissue>
    </source>
</reference>
<sequence>MELSMCKVLSSRTFQFFGIHRNHPPGEGPAMTSLILADPPAWTSRNLSQSILKFLCHSRRGAWNAQQVPVQNSLDIPPQNSLDNPPQISLDIPPQNSLDIPPQSSLDIPPQSSLDIKPQIYLNIPPQNSLDILP</sequence>
<accession>A0ABQ9DUG9</accession>
<evidence type="ECO:0000313" key="3">
    <source>
        <dbReference type="Proteomes" id="UP001145742"/>
    </source>
</evidence>